<feature type="coiled-coil region" evidence="1">
    <location>
        <begin position="172"/>
        <end position="206"/>
    </location>
</feature>
<accession>A0ABV7VGM4</accession>
<evidence type="ECO:0000256" key="1">
    <source>
        <dbReference type="SAM" id="Coils"/>
    </source>
</evidence>
<dbReference type="PROSITE" id="PS51257">
    <property type="entry name" value="PROKAR_LIPOPROTEIN"/>
    <property type="match status" value="1"/>
</dbReference>
<name>A0ABV7VGM4_9PROT</name>
<dbReference type="PANTHER" id="PTHR30386:SF24">
    <property type="entry name" value="MULTIDRUG RESISTANCE EFFLUX PUMP"/>
    <property type="match status" value="1"/>
</dbReference>
<dbReference type="SUPFAM" id="SSF111369">
    <property type="entry name" value="HlyD-like secretion proteins"/>
    <property type="match status" value="3"/>
</dbReference>
<dbReference type="Pfam" id="PF25917">
    <property type="entry name" value="BSH_RND"/>
    <property type="match status" value="1"/>
</dbReference>
<dbReference type="EMBL" id="JBHRYJ010000003">
    <property type="protein sequence ID" value="MFC3676623.1"/>
    <property type="molecule type" value="Genomic_DNA"/>
</dbReference>
<dbReference type="Proteomes" id="UP001595711">
    <property type="component" value="Unassembled WGS sequence"/>
</dbReference>
<proteinExistence type="predicted"/>
<reference evidence="4" key="1">
    <citation type="journal article" date="2019" name="Int. J. Syst. Evol. Microbiol.">
        <title>The Global Catalogue of Microorganisms (GCM) 10K type strain sequencing project: providing services to taxonomists for standard genome sequencing and annotation.</title>
        <authorList>
            <consortium name="The Broad Institute Genomics Platform"/>
            <consortium name="The Broad Institute Genome Sequencing Center for Infectious Disease"/>
            <person name="Wu L."/>
            <person name="Ma J."/>
        </authorList>
    </citation>
    <scope>NUCLEOTIDE SEQUENCE [LARGE SCALE GENOMIC DNA]</scope>
    <source>
        <strain evidence="4">KCTC 42182</strain>
    </source>
</reference>
<organism evidence="3 4">
    <name type="scientific">Ferrovibrio xuzhouensis</name>
    <dbReference type="NCBI Taxonomy" id="1576914"/>
    <lineage>
        <taxon>Bacteria</taxon>
        <taxon>Pseudomonadati</taxon>
        <taxon>Pseudomonadota</taxon>
        <taxon>Alphaproteobacteria</taxon>
        <taxon>Rhodospirillales</taxon>
        <taxon>Rhodospirillaceae</taxon>
        <taxon>Ferrovibrio</taxon>
    </lineage>
</organism>
<dbReference type="Gene3D" id="2.40.30.170">
    <property type="match status" value="1"/>
</dbReference>
<dbReference type="InterPro" id="IPR050739">
    <property type="entry name" value="MFP"/>
</dbReference>
<dbReference type="Gene3D" id="1.10.287.470">
    <property type="entry name" value="Helix hairpin bin"/>
    <property type="match status" value="1"/>
</dbReference>
<evidence type="ECO:0000313" key="4">
    <source>
        <dbReference type="Proteomes" id="UP001595711"/>
    </source>
</evidence>
<evidence type="ECO:0000259" key="2">
    <source>
        <dbReference type="Pfam" id="PF25917"/>
    </source>
</evidence>
<protein>
    <submittedName>
        <fullName evidence="3">HlyD family secretion protein</fullName>
    </submittedName>
</protein>
<gene>
    <name evidence="3" type="ORF">ACFOOQ_13780</name>
</gene>
<comment type="caution">
    <text evidence="3">The sequence shown here is derived from an EMBL/GenBank/DDBJ whole genome shotgun (WGS) entry which is preliminary data.</text>
</comment>
<dbReference type="PANTHER" id="PTHR30386">
    <property type="entry name" value="MEMBRANE FUSION SUBUNIT OF EMRAB-TOLC MULTIDRUG EFFLUX PUMP"/>
    <property type="match status" value="1"/>
</dbReference>
<dbReference type="InterPro" id="IPR058625">
    <property type="entry name" value="MdtA-like_BSH"/>
</dbReference>
<dbReference type="Gene3D" id="2.40.50.100">
    <property type="match status" value="1"/>
</dbReference>
<evidence type="ECO:0000313" key="3">
    <source>
        <dbReference type="EMBL" id="MFC3676623.1"/>
    </source>
</evidence>
<dbReference type="RefSeq" id="WP_379727641.1">
    <property type="nucleotide sequence ID" value="NZ_JBHRYJ010000003.1"/>
</dbReference>
<keyword evidence="1" id="KW-0175">Coiled coil</keyword>
<feature type="domain" description="Multidrug resistance protein MdtA-like barrel-sandwich hybrid" evidence="2">
    <location>
        <begin position="48"/>
        <end position="241"/>
    </location>
</feature>
<sequence>MNKKRFVLIGLAAVVACGLAYGGWYWWAVARFIESTDNAYVEADISVIAPKVAGYVAKMNVADNQAVKAGEILAEIDPSDYKAKLDQARATLMARRTALGAVDAQLQRQQAAISEADAGVKSARADLARTDDDLKRYRQLAASNYASNQKLETATADQRKARAALEKAAAGLSLEQNQTAVLKANRAEAEAQIVQAEADIAAVQLDLDNTVLRAPIDGVVGNRTGQIGQYVRAGTQMMVLVPLSDVYVTANFKETQLRDMKIGQIAMLHVDAFPNRTIKARIDSFAPASGAKFSLLPPENATGNFTKIVQRVPVRLRIEIEPGTPLLVPGMSVVVDVDLRSAGNTADAWTRGKAG</sequence>
<keyword evidence="4" id="KW-1185">Reference proteome</keyword>